<dbReference type="Gene3D" id="3.30.420.80">
    <property type="entry name" value="Ribosomal protein S11"/>
    <property type="match status" value="1"/>
</dbReference>
<dbReference type="GO" id="GO:0003735">
    <property type="term" value="F:structural constituent of ribosome"/>
    <property type="evidence" value="ECO:0007669"/>
    <property type="project" value="InterPro"/>
</dbReference>
<keyword evidence="2" id="KW-0689">Ribosomal protein</keyword>
<dbReference type="GO" id="GO:0005840">
    <property type="term" value="C:ribosome"/>
    <property type="evidence" value="ECO:0007669"/>
    <property type="project" value="UniProtKB-KW"/>
</dbReference>
<organism evidence="4 5">
    <name type="scientific">Zingiber officinale</name>
    <name type="common">Ginger</name>
    <name type="synonym">Amomum zingiber</name>
    <dbReference type="NCBI Taxonomy" id="94328"/>
    <lineage>
        <taxon>Eukaryota</taxon>
        <taxon>Viridiplantae</taxon>
        <taxon>Streptophyta</taxon>
        <taxon>Embryophyta</taxon>
        <taxon>Tracheophyta</taxon>
        <taxon>Spermatophyta</taxon>
        <taxon>Magnoliopsida</taxon>
        <taxon>Liliopsida</taxon>
        <taxon>Zingiberales</taxon>
        <taxon>Zingiberaceae</taxon>
        <taxon>Zingiber</taxon>
    </lineage>
</organism>
<name>A0A8J5H6S4_ZINOF</name>
<evidence type="ECO:0000256" key="1">
    <source>
        <dbReference type="ARBA" id="ARBA00006194"/>
    </source>
</evidence>
<dbReference type="EMBL" id="JACMSC010000006">
    <property type="protein sequence ID" value="KAG6517964.1"/>
    <property type="molecule type" value="Genomic_DNA"/>
</dbReference>
<evidence type="ECO:0000256" key="3">
    <source>
        <dbReference type="ARBA" id="ARBA00023274"/>
    </source>
</evidence>
<protein>
    <submittedName>
        <fullName evidence="4">Uncharacterized protein</fullName>
    </submittedName>
</protein>
<keyword evidence="3" id="KW-0687">Ribonucleoprotein</keyword>
<comment type="caution">
    <text evidence="4">The sequence shown here is derived from an EMBL/GenBank/DDBJ whole genome shotgun (WGS) entry which is preliminary data.</text>
</comment>
<dbReference type="GO" id="GO:1990904">
    <property type="term" value="C:ribonucleoprotein complex"/>
    <property type="evidence" value="ECO:0007669"/>
    <property type="project" value="UniProtKB-KW"/>
</dbReference>
<evidence type="ECO:0000313" key="5">
    <source>
        <dbReference type="Proteomes" id="UP000734854"/>
    </source>
</evidence>
<dbReference type="SUPFAM" id="SSF53137">
    <property type="entry name" value="Translational machinery components"/>
    <property type="match status" value="1"/>
</dbReference>
<keyword evidence="5" id="KW-1185">Reference proteome</keyword>
<comment type="similarity">
    <text evidence="1">Belongs to the universal ribosomal protein uS11 family.</text>
</comment>
<evidence type="ECO:0000313" key="4">
    <source>
        <dbReference type="EMBL" id="KAG6517964.1"/>
    </source>
</evidence>
<accession>A0A8J5H6S4</accession>
<dbReference type="PANTHER" id="PTHR11759">
    <property type="entry name" value="40S RIBOSOMAL PROTEIN S14/30S RIBOSOMAL PROTEIN S11"/>
    <property type="match status" value="1"/>
</dbReference>
<reference evidence="4 5" key="1">
    <citation type="submission" date="2020-08" db="EMBL/GenBank/DDBJ databases">
        <title>Plant Genome Project.</title>
        <authorList>
            <person name="Zhang R.-G."/>
        </authorList>
    </citation>
    <scope>NUCLEOTIDE SEQUENCE [LARGE SCALE GENOMIC DNA]</scope>
    <source>
        <tissue evidence="4">Rhizome</tissue>
    </source>
</reference>
<evidence type="ECO:0000256" key="2">
    <source>
        <dbReference type="ARBA" id="ARBA00022980"/>
    </source>
</evidence>
<dbReference type="InterPro" id="IPR001971">
    <property type="entry name" value="Ribosomal_uS11"/>
</dbReference>
<dbReference type="Pfam" id="PF00411">
    <property type="entry name" value="Ribosomal_S11"/>
    <property type="match status" value="1"/>
</dbReference>
<gene>
    <name evidence="4" type="ORF">ZIOFF_021364</name>
</gene>
<dbReference type="Proteomes" id="UP000734854">
    <property type="component" value="Unassembled WGS sequence"/>
</dbReference>
<proteinExistence type="inferred from homology"/>
<dbReference type="InterPro" id="IPR036967">
    <property type="entry name" value="Ribosomal_uS11_sf"/>
</dbReference>
<dbReference type="AlphaFoldDB" id="A0A8J5H6S4"/>
<dbReference type="GO" id="GO:0006412">
    <property type="term" value="P:translation"/>
    <property type="evidence" value="ECO:0007669"/>
    <property type="project" value="InterPro"/>
</dbReference>
<sequence>MKHSRCDLDVITYNGMVSSFSRYNLFHEAIILELVNPRLKPNVVAIASVLLTISGGIKFKADQDEPSPYGAMLAAQDAVQRCKELRIAALHIKLRATGGNKTKTLGPSA</sequence>